<keyword evidence="2" id="KW-1185">Reference proteome</keyword>
<accession>A0ABP5JF32</accession>
<evidence type="ECO:0000313" key="1">
    <source>
        <dbReference type="EMBL" id="GAA2114622.1"/>
    </source>
</evidence>
<reference evidence="2" key="1">
    <citation type="journal article" date="2019" name="Int. J. Syst. Evol. Microbiol.">
        <title>The Global Catalogue of Microorganisms (GCM) 10K type strain sequencing project: providing services to taxonomists for standard genome sequencing and annotation.</title>
        <authorList>
            <consortium name="The Broad Institute Genomics Platform"/>
            <consortium name="The Broad Institute Genome Sequencing Center for Infectious Disease"/>
            <person name="Wu L."/>
            <person name="Ma J."/>
        </authorList>
    </citation>
    <scope>NUCLEOTIDE SEQUENCE [LARGE SCALE GENOMIC DNA]</scope>
    <source>
        <strain evidence="2">JCM 14559</strain>
    </source>
</reference>
<dbReference type="Proteomes" id="UP001500897">
    <property type="component" value="Unassembled WGS sequence"/>
</dbReference>
<protein>
    <submittedName>
        <fullName evidence="1">Uncharacterized protein</fullName>
    </submittedName>
</protein>
<organism evidence="1 2">
    <name type="scientific">Kitasatospora saccharophila</name>
    <dbReference type="NCBI Taxonomy" id="407973"/>
    <lineage>
        <taxon>Bacteria</taxon>
        <taxon>Bacillati</taxon>
        <taxon>Actinomycetota</taxon>
        <taxon>Actinomycetes</taxon>
        <taxon>Kitasatosporales</taxon>
        <taxon>Streptomycetaceae</taxon>
        <taxon>Kitasatospora</taxon>
    </lineage>
</organism>
<proteinExistence type="predicted"/>
<gene>
    <name evidence="1" type="ORF">GCM10009759_59030</name>
</gene>
<evidence type="ECO:0000313" key="2">
    <source>
        <dbReference type="Proteomes" id="UP001500897"/>
    </source>
</evidence>
<sequence length="51" mass="5937">MRVRGRHDEALTRAMLDVLGRGDRFGHRKTERRAYLWLEVGGAPAASEEWR</sequence>
<dbReference type="EMBL" id="BAAANS010000049">
    <property type="protein sequence ID" value="GAA2114622.1"/>
    <property type="molecule type" value="Genomic_DNA"/>
</dbReference>
<comment type="caution">
    <text evidence="1">The sequence shown here is derived from an EMBL/GenBank/DDBJ whole genome shotgun (WGS) entry which is preliminary data.</text>
</comment>
<name>A0ABP5JF32_9ACTN</name>